<feature type="transmembrane region" description="Helical" evidence="10">
    <location>
        <begin position="95"/>
        <end position="111"/>
    </location>
</feature>
<dbReference type="InterPro" id="IPR032523">
    <property type="entry name" value="CcmF_C"/>
</dbReference>
<evidence type="ECO:0000256" key="2">
    <source>
        <dbReference type="ARBA" id="ARBA00009186"/>
    </source>
</evidence>
<feature type="transmembrane region" description="Helical" evidence="10">
    <location>
        <begin position="6"/>
        <end position="27"/>
    </location>
</feature>
<feature type="domain" description="Cytochrome c-type biogenesis protein CcmF C-terminal" evidence="12">
    <location>
        <begin position="314"/>
        <end position="640"/>
    </location>
</feature>
<evidence type="ECO:0000256" key="6">
    <source>
        <dbReference type="ARBA" id="ARBA00022748"/>
    </source>
</evidence>
<sequence length="663" mass="74265">MGTLGLFSLILALVVCAYSLIAVAKGVRTKSLKWIKSSQNAVIAVGGLVSLAGVILIYSFVVNDFHLQYVAEHSAINLPLAYRLSAFWAGQEGSLLLWEWLLTLFAVILIIQNRRKNKELMPYVSAIMMAISLFFLILLIFVTKPFRLLSFLPSDGRGLNPLLQNPGMVLHPPAVFLGYVGFSVPFAFAMAALLTRRLGNIWIISTRKWVLFSWLCLSIGNLLGAQWAYMELGWGGYWAWDPVENASLIPWLTATAYLHSVMIQERRGMLKVWNMLLIILTFTLTIFGTFLVRSGILSSVHSFAVSPLLGTLFLTFIGLIVIFSFTLLLSRWSLLKGENELDSLLSRESTFLFNNLILVGAAFAIFWGTIFPLVSEAVRGTKITVGPPFYNQIMIPIGLALLLLTAICPLISWRKASGKNLRKNFLYPLIISVIGGVVILRWTIQHPYALISFTLAIFVTATIIIEFAKGTKARKEMTKEGYLKSFFSLIIRNKRRYGGYIIHIGMVCLFVGITGSSAFKVEKVQTLKKGESFTIKDYQLELVSVDSYPTQNKYITSATLAVYRGGKKIGSLRPEKNFYTNQEQTLTEVALRSTLKEDLYVILTQYSEDGSATFKVVISPLIMWMWLGGVVLVAGTILAMWPGKREKLQLAMHYIREMKKGEV</sequence>
<feature type="transmembrane region" description="Helical" evidence="10">
    <location>
        <begin position="248"/>
        <end position="264"/>
    </location>
</feature>
<feature type="transmembrane region" description="Helical" evidence="10">
    <location>
        <begin position="176"/>
        <end position="197"/>
    </location>
</feature>
<feature type="transmembrane region" description="Helical" evidence="10">
    <location>
        <begin position="351"/>
        <end position="373"/>
    </location>
</feature>
<dbReference type="GO" id="GO:0005886">
    <property type="term" value="C:plasma membrane"/>
    <property type="evidence" value="ECO:0007669"/>
    <property type="project" value="UniProtKB-SubCell"/>
</dbReference>
<comment type="function">
    <text evidence="9">Required for the biogenesis of c-type cytochromes. Possible subunit of a heme lyase.</text>
</comment>
<name>A0A523UQK5_UNCAE</name>
<evidence type="ECO:0000313" key="14">
    <source>
        <dbReference type="Proteomes" id="UP000320679"/>
    </source>
</evidence>
<evidence type="ECO:0000256" key="5">
    <source>
        <dbReference type="ARBA" id="ARBA00022692"/>
    </source>
</evidence>
<keyword evidence="5 10" id="KW-0812">Transmembrane</keyword>
<evidence type="ECO:0000256" key="10">
    <source>
        <dbReference type="SAM" id="Phobius"/>
    </source>
</evidence>
<evidence type="ECO:0000256" key="4">
    <source>
        <dbReference type="ARBA" id="ARBA00022519"/>
    </source>
</evidence>
<dbReference type="PRINTS" id="PR01411">
    <property type="entry name" value="CCMFBIOGNSIS"/>
</dbReference>
<dbReference type="GO" id="GO:0017004">
    <property type="term" value="P:cytochrome complex assembly"/>
    <property type="evidence" value="ECO:0007669"/>
    <property type="project" value="UniProtKB-KW"/>
</dbReference>
<keyword evidence="13" id="KW-0456">Lyase</keyword>
<evidence type="ECO:0000259" key="11">
    <source>
        <dbReference type="Pfam" id="PF01578"/>
    </source>
</evidence>
<protein>
    <submittedName>
        <fullName evidence="13">Heme lyase CcmF/NrfE family subunit</fullName>
    </submittedName>
</protein>
<proteinExistence type="inferred from homology"/>
<comment type="caution">
    <text evidence="13">The sequence shown here is derived from an EMBL/GenBank/DDBJ whole genome shotgun (WGS) entry which is preliminary data.</text>
</comment>
<dbReference type="EMBL" id="SOJK01000196">
    <property type="protein sequence ID" value="TET44806.1"/>
    <property type="molecule type" value="Genomic_DNA"/>
</dbReference>
<evidence type="ECO:0000256" key="7">
    <source>
        <dbReference type="ARBA" id="ARBA00022989"/>
    </source>
</evidence>
<feature type="transmembrane region" description="Helical" evidence="10">
    <location>
        <begin position="497"/>
        <end position="519"/>
    </location>
</feature>
<dbReference type="GO" id="GO:0020037">
    <property type="term" value="F:heme binding"/>
    <property type="evidence" value="ECO:0007669"/>
    <property type="project" value="InterPro"/>
</dbReference>
<dbReference type="InterPro" id="IPR002541">
    <property type="entry name" value="Cyt_c_assembly"/>
</dbReference>
<accession>A0A523UQK5</accession>
<comment type="similarity">
    <text evidence="2">Belongs to the CcmF/CycK/Ccl1/NrfE/CcsA family.</text>
</comment>
<keyword evidence="3" id="KW-1003">Cell membrane</keyword>
<feature type="transmembrane region" description="Helical" evidence="10">
    <location>
        <begin position="123"/>
        <end position="142"/>
    </location>
</feature>
<keyword evidence="4" id="KW-0997">Cell inner membrane</keyword>
<evidence type="ECO:0000256" key="1">
    <source>
        <dbReference type="ARBA" id="ARBA00004429"/>
    </source>
</evidence>
<keyword evidence="7 10" id="KW-1133">Transmembrane helix</keyword>
<evidence type="ECO:0000256" key="8">
    <source>
        <dbReference type="ARBA" id="ARBA00023136"/>
    </source>
</evidence>
<evidence type="ECO:0000256" key="3">
    <source>
        <dbReference type="ARBA" id="ARBA00022475"/>
    </source>
</evidence>
<feature type="transmembrane region" description="Helical" evidence="10">
    <location>
        <begin position="621"/>
        <end position="641"/>
    </location>
</feature>
<dbReference type="PANTHER" id="PTHR43653">
    <property type="entry name" value="CYTOCHROME C ASSEMBLY PROTEIN-RELATED"/>
    <property type="match status" value="1"/>
</dbReference>
<evidence type="ECO:0000259" key="12">
    <source>
        <dbReference type="Pfam" id="PF16327"/>
    </source>
</evidence>
<keyword evidence="8 10" id="KW-0472">Membrane</keyword>
<evidence type="ECO:0000313" key="13">
    <source>
        <dbReference type="EMBL" id="TET44806.1"/>
    </source>
</evidence>
<feature type="domain" description="Cytochrome c assembly protein" evidence="11">
    <location>
        <begin position="88"/>
        <end position="294"/>
    </location>
</feature>
<organism evidence="13 14">
    <name type="scientific">Aerophobetes bacterium</name>
    <dbReference type="NCBI Taxonomy" id="2030807"/>
    <lineage>
        <taxon>Bacteria</taxon>
        <taxon>Candidatus Aerophobota</taxon>
    </lineage>
</organism>
<feature type="transmembrane region" description="Helical" evidence="10">
    <location>
        <begin position="393"/>
        <end position="413"/>
    </location>
</feature>
<gene>
    <name evidence="13" type="ORF">E3J59_04635</name>
</gene>
<dbReference type="AlphaFoldDB" id="A0A523UQK5"/>
<feature type="transmembrane region" description="Helical" evidence="10">
    <location>
        <begin position="425"/>
        <end position="444"/>
    </location>
</feature>
<dbReference type="InterPro" id="IPR003568">
    <property type="entry name" value="Cyt_c_biogenesis_CcmF"/>
</dbReference>
<evidence type="ECO:0000256" key="9">
    <source>
        <dbReference type="ARBA" id="ARBA00037230"/>
    </source>
</evidence>
<dbReference type="GO" id="GO:0016829">
    <property type="term" value="F:lyase activity"/>
    <property type="evidence" value="ECO:0007669"/>
    <property type="project" value="UniProtKB-KW"/>
</dbReference>
<dbReference type="GO" id="GO:0015232">
    <property type="term" value="F:heme transmembrane transporter activity"/>
    <property type="evidence" value="ECO:0007669"/>
    <property type="project" value="InterPro"/>
</dbReference>
<keyword evidence="6" id="KW-0201">Cytochrome c-type biogenesis</keyword>
<dbReference type="PANTHER" id="PTHR43653:SF1">
    <property type="entry name" value="CYTOCHROME C-TYPE BIOGENESIS PROTEIN CCMF"/>
    <property type="match status" value="1"/>
</dbReference>
<dbReference type="PRINTS" id="PR01410">
    <property type="entry name" value="CCBIOGENESIS"/>
</dbReference>
<dbReference type="Pfam" id="PF01578">
    <property type="entry name" value="Cytochrom_C_asm"/>
    <property type="match status" value="1"/>
</dbReference>
<reference evidence="13 14" key="1">
    <citation type="submission" date="2019-03" db="EMBL/GenBank/DDBJ databases">
        <title>Metabolic potential of uncultured bacteria and archaea associated with petroleum seepage in deep-sea sediments.</title>
        <authorList>
            <person name="Dong X."/>
            <person name="Hubert C."/>
        </authorList>
    </citation>
    <scope>NUCLEOTIDE SEQUENCE [LARGE SCALE GENOMIC DNA]</scope>
    <source>
        <strain evidence="13">E29_bin78</strain>
    </source>
</reference>
<feature type="transmembrane region" description="Helical" evidence="10">
    <location>
        <begin position="450"/>
        <end position="468"/>
    </location>
</feature>
<comment type="subcellular location">
    <subcellularLocation>
        <location evidence="1">Cell inner membrane</location>
        <topology evidence="1">Multi-pass membrane protein</topology>
    </subcellularLocation>
</comment>
<dbReference type="Pfam" id="PF16327">
    <property type="entry name" value="CcmF_C"/>
    <property type="match status" value="1"/>
</dbReference>
<feature type="transmembrane region" description="Helical" evidence="10">
    <location>
        <begin position="39"/>
        <end position="61"/>
    </location>
</feature>
<feature type="transmembrane region" description="Helical" evidence="10">
    <location>
        <begin position="276"/>
        <end position="296"/>
    </location>
</feature>
<feature type="transmembrane region" description="Helical" evidence="10">
    <location>
        <begin position="209"/>
        <end position="228"/>
    </location>
</feature>
<feature type="transmembrane region" description="Helical" evidence="10">
    <location>
        <begin position="308"/>
        <end position="330"/>
    </location>
</feature>
<dbReference type="Proteomes" id="UP000320679">
    <property type="component" value="Unassembled WGS sequence"/>
</dbReference>
<dbReference type="InterPro" id="IPR003567">
    <property type="entry name" value="Cyt_c_biogenesis"/>
</dbReference>